<protein>
    <recommendedName>
        <fullName evidence="3">BED-type domain-containing protein</fullName>
    </recommendedName>
</protein>
<evidence type="ECO:0000313" key="1">
    <source>
        <dbReference type="EMBL" id="KAL3397806.1"/>
    </source>
</evidence>
<evidence type="ECO:0008006" key="3">
    <source>
        <dbReference type="Google" id="ProtNLM"/>
    </source>
</evidence>
<comment type="caution">
    <text evidence="1">The sequence shown here is derived from an EMBL/GenBank/DDBJ whole genome shotgun (WGS) entry which is preliminary data.</text>
</comment>
<proteinExistence type="predicted"/>
<dbReference type="Proteomes" id="UP001627154">
    <property type="component" value="Unassembled WGS sequence"/>
</dbReference>
<sequence length="269" mass="31373">MTRIRKYRKQWEKEELFSYWLEKHETQELAWCKICKLSLSCQKSVLKDHCTKSTTHQERINDMPAAERPQVTIVENAKNDLEATNQDVQEVPMFQEMANVNEIPEVQEVLEAQEMPEEQAISEGFSKTAANAAPSNLIEEEYWQLIFPGIKLDSSKGLQAICTHCDHYYALDENVLSKHWATTKHLRNACDPKILERFNKEKAKNELLFAAFFVDRNLSFALMDELMPFLKQHVNDSVIIDEMVLNRKKIPDLLINVIAPTYREMLRDI</sequence>
<reference evidence="1 2" key="1">
    <citation type="journal article" date="2024" name="bioRxiv">
        <title>A reference genome for Trichogramma kaykai: A tiny desert-dwelling parasitoid wasp with competing sex-ratio distorters.</title>
        <authorList>
            <person name="Culotta J."/>
            <person name="Lindsey A.R."/>
        </authorList>
    </citation>
    <scope>NUCLEOTIDE SEQUENCE [LARGE SCALE GENOMIC DNA]</scope>
    <source>
        <strain evidence="1 2">KSX58</strain>
    </source>
</reference>
<organism evidence="1 2">
    <name type="scientific">Trichogramma kaykai</name>
    <dbReference type="NCBI Taxonomy" id="54128"/>
    <lineage>
        <taxon>Eukaryota</taxon>
        <taxon>Metazoa</taxon>
        <taxon>Ecdysozoa</taxon>
        <taxon>Arthropoda</taxon>
        <taxon>Hexapoda</taxon>
        <taxon>Insecta</taxon>
        <taxon>Pterygota</taxon>
        <taxon>Neoptera</taxon>
        <taxon>Endopterygota</taxon>
        <taxon>Hymenoptera</taxon>
        <taxon>Apocrita</taxon>
        <taxon>Proctotrupomorpha</taxon>
        <taxon>Chalcidoidea</taxon>
        <taxon>Trichogrammatidae</taxon>
        <taxon>Trichogramma</taxon>
    </lineage>
</organism>
<dbReference type="EMBL" id="JBJJXI010000061">
    <property type="protein sequence ID" value="KAL3397806.1"/>
    <property type="molecule type" value="Genomic_DNA"/>
</dbReference>
<accession>A0ABD2WXT5</accession>
<gene>
    <name evidence="1" type="ORF">TKK_008548</name>
</gene>
<evidence type="ECO:0000313" key="2">
    <source>
        <dbReference type="Proteomes" id="UP001627154"/>
    </source>
</evidence>
<keyword evidence="2" id="KW-1185">Reference proteome</keyword>
<dbReference type="AlphaFoldDB" id="A0ABD2WXT5"/>
<name>A0ABD2WXT5_9HYME</name>